<proteinExistence type="predicted"/>
<reference evidence="2 3" key="1">
    <citation type="submission" date="2023-11" db="EMBL/GenBank/DDBJ databases">
        <authorList>
            <person name="Bao R."/>
        </authorList>
    </citation>
    <scope>NUCLEOTIDE SEQUENCE [LARGE SCALE GENOMIC DNA]</scope>
    <source>
        <strain evidence="2 3">PJ23</strain>
    </source>
</reference>
<evidence type="ECO:0000256" key="1">
    <source>
        <dbReference type="SAM" id="SignalP"/>
    </source>
</evidence>
<evidence type="ECO:0000313" key="3">
    <source>
        <dbReference type="Proteomes" id="UP001274321"/>
    </source>
</evidence>
<sequence length="331" mass="36063">MNAFARSLLASAFVVAASLSPAAAEGVLRISEQFGTLYIPFHVLKEKKLLEKYAKEEGIEINVEWRKLSGGNAVNDALLSGSIDIASAGIGPFLTVWDRTKGSVKIIGAFGAQPSYLLTNNPNIKSLKDFGPNDRIATPAAIVSVQGRTLQIASEKEFGEGGHTKLDGNQVSLPHPDATAALLAGSTEITGHLSNQPYQEQALKNPKVHKILSSYDALGGPITPTLAYSTIKFRDENPKTYRAFFRAFQEATEWAGANRKEAAEIYVRAEKSKLEPAFVQEVIENPEVRYTLVPLNTGKFADFMFKTGAIKTKPGSWKDYTFEELHEQAGS</sequence>
<dbReference type="Proteomes" id="UP001274321">
    <property type="component" value="Unassembled WGS sequence"/>
</dbReference>
<gene>
    <name evidence="2" type="ORF">SCD90_00025</name>
</gene>
<dbReference type="SUPFAM" id="SSF53850">
    <property type="entry name" value="Periplasmic binding protein-like II"/>
    <property type="match status" value="1"/>
</dbReference>
<feature type="chain" id="PRO_5045057189" evidence="1">
    <location>
        <begin position="24"/>
        <end position="331"/>
    </location>
</feature>
<protein>
    <submittedName>
        <fullName evidence="2">ABC transporter substrate-binding protein</fullName>
    </submittedName>
</protein>
<name>A0ABU4RNX6_9HYPH</name>
<dbReference type="Gene3D" id="3.40.190.10">
    <property type="entry name" value="Periplasmic binding protein-like II"/>
    <property type="match status" value="2"/>
</dbReference>
<organism evidence="2 3">
    <name type="scientific">Terrihabitans rhizophilus</name>
    <dbReference type="NCBI Taxonomy" id="3092662"/>
    <lineage>
        <taxon>Bacteria</taxon>
        <taxon>Pseudomonadati</taxon>
        <taxon>Pseudomonadota</taxon>
        <taxon>Alphaproteobacteria</taxon>
        <taxon>Hyphomicrobiales</taxon>
        <taxon>Terrihabitans</taxon>
    </lineage>
</organism>
<dbReference type="PANTHER" id="PTHR30024:SF2">
    <property type="entry name" value="ABC TRANSPORTER SUBSTRATE-BINDING PROTEIN"/>
    <property type="match status" value="1"/>
</dbReference>
<dbReference type="RefSeq" id="WP_319842567.1">
    <property type="nucleotide sequence ID" value="NZ_JAXAFJ010000001.1"/>
</dbReference>
<feature type="signal peptide" evidence="1">
    <location>
        <begin position="1"/>
        <end position="23"/>
    </location>
</feature>
<keyword evidence="3" id="KW-1185">Reference proteome</keyword>
<keyword evidence="1" id="KW-0732">Signal</keyword>
<dbReference type="PANTHER" id="PTHR30024">
    <property type="entry name" value="ALIPHATIC SULFONATES-BINDING PROTEIN-RELATED"/>
    <property type="match status" value="1"/>
</dbReference>
<evidence type="ECO:0000313" key="2">
    <source>
        <dbReference type="EMBL" id="MDX6804436.1"/>
    </source>
</evidence>
<comment type="caution">
    <text evidence="2">The sequence shown here is derived from an EMBL/GenBank/DDBJ whole genome shotgun (WGS) entry which is preliminary data.</text>
</comment>
<dbReference type="EMBL" id="JAXAFJ010000001">
    <property type="protein sequence ID" value="MDX6804436.1"/>
    <property type="molecule type" value="Genomic_DNA"/>
</dbReference>
<accession>A0ABU4RNX6</accession>